<dbReference type="CDD" id="cd02440">
    <property type="entry name" value="AdoMet_MTases"/>
    <property type="match status" value="1"/>
</dbReference>
<feature type="domain" description="Methyltransferase" evidence="2">
    <location>
        <begin position="46"/>
        <end position="142"/>
    </location>
</feature>
<dbReference type="AlphaFoldDB" id="A0A975G928"/>
<accession>A0A975G928</accession>
<dbReference type="Proteomes" id="UP000676169">
    <property type="component" value="Chromosome"/>
</dbReference>
<keyword evidence="3" id="KW-0808">Transferase</keyword>
<evidence type="ECO:0000259" key="2">
    <source>
        <dbReference type="Pfam" id="PF13649"/>
    </source>
</evidence>
<dbReference type="PANTHER" id="PTHR43667">
    <property type="entry name" value="CYCLOPROPANE-FATTY-ACYL-PHOSPHOLIPID SYNTHASE"/>
    <property type="match status" value="1"/>
</dbReference>
<keyword evidence="3" id="KW-0489">Methyltransferase</keyword>
<dbReference type="GO" id="GO:0032259">
    <property type="term" value="P:methylation"/>
    <property type="evidence" value="ECO:0007669"/>
    <property type="project" value="UniProtKB-KW"/>
</dbReference>
<reference evidence="3" key="1">
    <citation type="submission" date="2021-04" db="EMBL/GenBank/DDBJ databases">
        <title>Luteolibacter sp. 32A isolated from the skin of an Anderson's salamander (Ambystoma andersonii).</title>
        <authorList>
            <person name="Spergser J."/>
            <person name="Busse H.-J."/>
        </authorList>
    </citation>
    <scope>NUCLEOTIDE SEQUENCE</scope>
    <source>
        <strain evidence="3">32A</strain>
    </source>
</reference>
<dbReference type="KEGG" id="lamb:KBB96_19415"/>
<dbReference type="RefSeq" id="WP_211631150.1">
    <property type="nucleotide sequence ID" value="NZ_CP073100.1"/>
</dbReference>
<name>A0A975G928_9BACT</name>
<evidence type="ECO:0000313" key="4">
    <source>
        <dbReference type="Proteomes" id="UP000676169"/>
    </source>
</evidence>
<dbReference type="PANTHER" id="PTHR43667:SF2">
    <property type="entry name" value="FATTY ACID C-METHYL TRANSFERASE"/>
    <property type="match status" value="1"/>
</dbReference>
<evidence type="ECO:0000259" key="1">
    <source>
        <dbReference type="Pfam" id="PF10119"/>
    </source>
</evidence>
<dbReference type="Gene3D" id="3.40.50.150">
    <property type="entry name" value="Vaccinia Virus protein VP39"/>
    <property type="match status" value="1"/>
</dbReference>
<dbReference type="InterPro" id="IPR018773">
    <property type="entry name" value="MeTrfase_reg_dom_prd"/>
</dbReference>
<protein>
    <submittedName>
        <fullName evidence="3">Methyltransferase domain-containing protein</fullName>
    </submittedName>
</protein>
<feature type="domain" description="Methyltransferase regulatory" evidence="1">
    <location>
        <begin position="216"/>
        <end position="296"/>
    </location>
</feature>
<evidence type="ECO:0000313" key="3">
    <source>
        <dbReference type="EMBL" id="QUE51011.1"/>
    </source>
</evidence>
<dbReference type="EMBL" id="CP073100">
    <property type="protein sequence ID" value="QUE51011.1"/>
    <property type="molecule type" value="Genomic_DNA"/>
</dbReference>
<dbReference type="InterPro" id="IPR041698">
    <property type="entry name" value="Methyltransf_25"/>
</dbReference>
<dbReference type="Pfam" id="PF10119">
    <property type="entry name" value="MethyTransf_Reg"/>
    <property type="match status" value="1"/>
</dbReference>
<dbReference type="SUPFAM" id="SSF53335">
    <property type="entry name" value="S-adenosyl-L-methionine-dependent methyltransferases"/>
    <property type="match status" value="1"/>
</dbReference>
<dbReference type="GO" id="GO:0008168">
    <property type="term" value="F:methyltransferase activity"/>
    <property type="evidence" value="ECO:0007669"/>
    <property type="project" value="UniProtKB-KW"/>
</dbReference>
<dbReference type="Pfam" id="PF13649">
    <property type="entry name" value="Methyltransf_25"/>
    <property type="match status" value="1"/>
</dbReference>
<gene>
    <name evidence="3" type="ORF">KBB96_19415</name>
</gene>
<organism evidence="3 4">
    <name type="scientific">Luteolibacter ambystomatis</name>
    <dbReference type="NCBI Taxonomy" id="2824561"/>
    <lineage>
        <taxon>Bacteria</taxon>
        <taxon>Pseudomonadati</taxon>
        <taxon>Verrucomicrobiota</taxon>
        <taxon>Verrucomicrobiia</taxon>
        <taxon>Verrucomicrobiales</taxon>
        <taxon>Verrucomicrobiaceae</taxon>
        <taxon>Luteolibacter</taxon>
    </lineage>
</organism>
<keyword evidence="4" id="KW-1185">Reference proteome</keyword>
<dbReference type="InterPro" id="IPR029063">
    <property type="entry name" value="SAM-dependent_MTases_sf"/>
</dbReference>
<dbReference type="InterPro" id="IPR050723">
    <property type="entry name" value="CFA/CMAS"/>
</dbReference>
<sequence length="493" mass="53930">MPNPVQDLYQANAYPAMSHPICDPAITAVAAKLAGLTVPPPSCAHILDIGCSNGHHLLALAKRWPDSRFTGIDFSGEAIREARQTAELAGIANVEFIETDLRNFDPGDTAYDFIMAHGVYCWVPPDVRQALVGFCARHLSGSGIATISYNTQPGWLHRQALVDLVNLLKTRPAAEKIGHDPAAILAWLATVPAPDTPQAAYLNSVLHDMFAKSADILSFDDFAPINQPVTFLEFVGHTHASGLRYLGESQLHANFPLSLPEGAAESLAPLAGDPLMFQQTIDTLTNRTFRSSLLCRADAPVDPRLTTATALHFAVRALHTFERIPEGARLVDHTGKEHGRFEHPLAVAFFSALADTSPETVPMQEVLERVSSIPQAQFDPTLSLPAMARLVMDAARKGLIELRIEPARFDSAIPRLPKFDHLRQLSVRRKYPLVDIYQSPCMVPDSRRTLLNAMDGTRTVDELVALGHVDNPTLDVRAWLAHLASRGLFVNQG</sequence>
<proteinExistence type="predicted"/>